<dbReference type="EMBL" id="JANPWB010000011">
    <property type="protein sequence ID" value="KAJ1127989.1"/>
    <property type="molecule type" value="Genomic_DNA"/>
</dbReference>
<evidence type="ECO:0000256" key="1">
    <source>
        <dbReference type="SAM" id="MobiDB-lite"/>
    </source>
</evidence>
<comment type="caution">
    <text evidence="2">The sequence shown here is derived from an EMBL/GenBank/DDBJ whole genome shotgun (WGS) entry which is preliminary data.</text>
</comment>
<keyword evidence="3" id="KW-1185">Reference proteome</keyword>
<protein>
    <submittedName>
        <fullName evidence="2">Uncharacterized protein</fullName>
    </submittedName>
</protein>
<dbReference type="AlphaFoldDB" id="A0AAV7PL89"/>
<feature type="region of interest" description="Disordered" evidence="1">
    <location>
        <begin position="1"/>
        <end position="49"/>
    </location>
</feature>
<dbReference type="Proteomes" id="UP001066276">
    <property type="component" value="Chromosome 7"/>
</dbReference>
<sequence>MDRRGPCHAEPLRNAMDYGGGDLTGRDRGKDRHLIRDPRGTAMPGAPQASTLWQESRWAHPDVVASWERESLMGLAHRAR</sequence>
<feature type="compositionally biased region" description="Basic and acidic residues" evidence="1">
    <location>
        <begin position="24"/>
        <end position="39"/>
    </location>
</feature>
<feature type="compositionally biased region" description="Basic and acidic residues" evidence="1">
    <location>
        <begin position="1"/>
        <end position="11"/>
    </location>
</feature>
<organism evidence="2 3">
    <name type="scientific">Pleurodeles waltl</name>
    <name type="common">Iberian ribbed newt</name>
    <dbReference type="NCBI Taxonomy" id="8319"/>
    <lineage>
        <taxon>Eukaryota</taxon>
        <taxon>Metazoa</taxon>
        <taxon>Chordata</taxon>
        <taxon>Craniata</taxon>
        <taxon>Vertebrata</taxon>
        <taxon>Euteleostomi</taxon>
        <taxon>Amphibia</taxon>
        <taxon>Batrachia</taxon>
        <taxon>Caudata</taxon>
        <taxon>Salamandroidea</taxon>
        <taxon>Salamandridae</taxon>
        <taxon>Pleurodelinae</taxon>
        <taxon>Pleurodeles</taxon>
    </lineage>
</organism>
<reference evidence="2" key="1">
    <citation type="journal article" date="2022" name="bioRxiv">
        <title>Sequencing and chromosome-scale assembly of the giantPleurodeles waltlgenome.</title>
        <authorList>
            <person name="Brown T."/>
            <person name="Elewa A."/>
            <person name="Iarovenko S."/>
            <person name="Subramanian E."/>
            <person name="Araus A.J."/>
            <person name="Petzold A."/>
            <person name="Susuki M."/>
            <person name="Suzuki K.-i.T."/>
            <person name="Hayashi T."/>
            <person name="Toyoda A."/>
            <person name="Oliveira C."/>
            <person name="Osipova E."/>
            <person name="Leigh N.D."/>
            <person name="Simon A."/>
            <person name="Yun M.H."/>
        </authorList>
    </citation>
    <scope>NUCLEOTIDE SEQUENCE</scope>
    <source>
        <strain evidence="2">20211129_DDA</strain>
        <tissue evidence="2">Liver</tissue>
    </source>
</reference>
<gene>
    <name evidence="2" type="ORF">NDU88_006382</name>
</gene>
<accession>A0AAV7PL89</accession>
<evidence type="ECO:0000313" key="2">
    <source>
        <dbReference type="EMBL" id="KAJ1127989.1"/>
    </source>
</evidence>
<evidence type="ECO:0000313" key="3">
    <source>
        <dbReference type="Proteomes" id="UP001066276"/>
    </source>
</evidence>
<proteinExistence type="predicted"/>
<name>A0AAV7PL89_PLEWA</name>